<evidence type="ECO:0000313" key="1">
    <source>
        <dbReference type="EMBL" id="MFD0847220.1"/>
    </source>
</evidence>
<name>A0ABW3BYC2_SPHXN</name>
<gene>
    <name evidence="1" type="ORF">ACFQ00_02705</name>
</gene>
<dbReference type="SUPFAM" id="SSF51004">
    <property type="entry name" value="C-terminal (heme d1) domain of cytochrome cd1-nitrite reductase"/>
    <property type="match status" value="1"/>
</dbReference>
<dbReference type="Proteomes" id="UP001597124">
    <property type="component" value="Unassembled WGS sequence"/>
</dbReference>
<protein>
    <submittedName>
        <fullName evidence="1">YncE family protein</fullName>
    </submittedName>
</protein>
<evidence type="ECO:0000313" key="2">
    <source>
        <dbReference type="Proteomes" id="UP001597124"/>
    </source>
</evidence>
<organism evidence="1 2">
    <name type="scientific">Sphingosinicella xenopeptidilytica</name>
    <dbReference type="NCBI Taxonomy" id="364098"/>
    <lineage>
        <taxon>Bacteria</taxon>
        <taxon>Pseudomonadati</taxon>
        <taxon>Pseudomonadota</taxon>
        <taxon>Alphaproteobacteria</taxon>
        <taxon>Sphingomonadales</taxon>
        <taxon>Sphingosinicellaceae</taxon>
        <taxon>Sphingosinicella</taxon>
    </lineage>
</organism>
<sequence>MFLGTLFLAMAASTPDGGLLYTLSDVTTLPSTDTDWDYAKLEPGTSRLFIARDKDGLTVFDVDRKTILATVGNSVGANGPLLIPQHGRGYSAMTDGSLLSFDLGTLAPVARLELSKESGLNSAVYDASTARIHAITATGKTHSTWFTLDAATGKLLETRRFPFRKMDDPANDGKGYLFAPVRYDRLILKLDGKTLDEQARWPMPCNVSKVRFQPQTNRLLAACTGEDPRFLAIDADNGKVVASLPIGRGIDGFAVDDARGRIVTSNGVDANLTVIGQDGPDGYKLLGTIGTRANARMMTMDDRNGRLYVVTADSTLRAVEGQADPDEHYHPDSFVVLQYAPQ</sequence>
<dbReference type="InterPro" id="IPR011048">
    <property type="entry name" value="Haem_d1_sf"/>
</dbReference>
<reference evidence="2" key="1">
    <citation type="journal article" date="2019" name="Int. J. Syst. Evol. Microbiol.">
        <title>The Global Catalogue of Microorganisms (GCM) 10K type strain sequencing project: providing services to taxonomists for standard genome sequencing and annotation.</title>
        <authorList>
            <consortium name="The Broad Institute Genomics Platform"/>
            <consortium name="The Broad Institute Genome Sequencing Center for Infectious Disease"/>
            <person name="Wu L."/>
            <person name="Ma J."/>
        </authorList>
    </citation>
    <scope>NUCLEOTIDE SEQUENCE [LARGE SCALE GENOMIC DNA]</scope>
    <source>
        <strain evidence="2">CCUG 52537</strain>
    </source>
</reference>
<dbReference type="InterPro" id="IPR015943">
    <property type="entry name" value="WD40/YVTN_repeat-like_dom_sf"/>
</dbReference>
<dbReference type="Gene3D" id="2.130.10.10">
    <property type="entry name" value="YVTN repeat-like/Quinoprotein amine dehydrogenase"/>
    <property type="match status" value="2"/>
</dbReference>
<dbReference type="RefSeq" id="WP_381485763.1">
    <property type="nucleotide sequence ID" value="NZ_JBHTIK010000001.1"/>
</dbReference>
<dbReference type="EMBL" id="JBHTIK010000001">
    <property type="protein sequence ID" value="MFD0847220.1"/>
    <property type="molecule type" value="Genomic_DNA"/>
</dbReference>
<accession>A0ABW3BYC2</accession>
<keyword evidence="2" id="KW-1185">Reference proteome</keyword>
<proteinExistence type="predicted"/>
<comment type="caution">
    <text evidence="1">The sequence shown here is derived from an EMBL/GenBank/DDBJ whole genome shotgun (WGS) entry which is preliminary data.</text>
</comment>